<protein>
    <recommendedName>
        <fullName evidence="1">Polymerase beta nucleotidyltransferase domain-containing protein</fullName>
    </recommendedName>
</protein>
<dbReference type="InterPro" id="IPR041633">
    <property type="entry name" value="Polbeta"/>
</dbReference>
<dbReference type="RefSeq" id="WP_264843850.1">
    <property type="nucleotide sequence ID" value="NZ_AP025628.1"/>
</dbReference>
<organism evidence="2 3">
    <name type="scientific">Caldinitratiruptor microaerophilus</name>
    <dbReference type="NCBI Taxonomy" id="671077"/>
    <lineage>
        <taxon>Bacteria</taxon>
        <taxon>Bacillati</taxon>
        <taxon>Bacillota</taxon>
        <taxon>Clostridia</taxon>
        <taxon>Eubacteriales</taxon>
        <taxon>Symbiobacteriaceae</taxon>
        <taxon>Caldinitratiruptor</taxon>
    </lineage>
</organism>
<dbReference type="Proteomes" id="UP001163687">
    <property type="component" value="Chromosome"/>
</dbReference>
<gene>
    <name evidence="2" type="ORF">caldi_08400</name>
</gene>
<reference evidence="2" key="1">
    <citation type="submission" date="2022-03" db="EMBL/GenBank/DDBJ databases">
        <title>Complete genome sequence of Caldinitratiruptor microaerophilus.</title>
        <authorList>
            <person name="Mukaiyama R."/>
            <person name="Nishiyama T."/>
            <person name="Ueda K."/>
        </authorList>
    </citation>
    <scope>NUCLEOTIDE SEQUENCE</scope>
    <source>
        <strain evidence="2">JCM 16183</strain>
    </source>
</reference>
<dbReference type="AlphaFoldDB" id="A0AA35G7D9"/>
<evidence type="ECO:0000313" key="2">
    <source>
        <dbReference type="EMBL" id="BDG59750.1"/>
    </source>
</evidence>
<dbReference type="SUPFAM" id="SSF81301">
    <property type="entry name" value="Nucleotidyltransferase"/>
    <property type="match status" value="1"/>
</dbReference>
<dbReference type="EMBL" id="AP025628">
    <property type="protein sequence ID" value="BDG59750.1"/>
    <property type="molecule type" value="Genomic_DNA"/>
</dbReference>
<proteinExistence type="predicted"/>
<evidence type="ECO:0000313" key="3">
    <source>
        <dbReference type="Proteomes" id="UP001163687"/>
    </source>
</evidence>
<name>A0AA35G7D9_9FIRM</name>
<dbReference type="InterPro" id="IPR043519">
    <property type="entry name" value="NT_sf"/>
</dbReference>
<accession>A0AA35G7D9</accession>
<dbReference type="Pfam" id="PF18765">
    <property type="entry name" value="Polbeta"/>
    <property type="match status" value="1"/>
</dbReference>
<dbReference type="CDD" id="cd05403">
    <property type="entry name" value="NT_KNTase_like"/>
    <property type="match status" value="1"/>
</dbReference>
<evidence type="ECO:0000259" key="1">
    <source>
        <dbReference type="Pfam" id="PF18765"/>
    </source>
</evidence>
<keyword evidence="3" id="KW-1185">Reference proteome</keyword>
<dbReference type="Gene3D" id="3.30.460.10">
    <property type="entry name" value="Beta Polymerase, domain 2"/>
    <property type="match status" value="1"/>
</dbReference>
<sequence>MAELLHERYGAAAVYLYGSLAWGGFRPGSDIDLLIVGGPPPAKWWQMEVDAEAIAAPFPVSIVSADRALPTLREKVFSQGVRLL</sequence>
<feature type="domain" description="Polymerase beta nucleotidyltransferase" evidence="1">
    <location>
        <begin position="4"/>
        <end position="83"/>
    </location>
</feature>
<dbReference type="KEGG" id="cmic:caldi_08400"/>